<dbReference type="EMBL" id="BJUV01000045">
    <property type="protein sequence ID" value="GEK84604.1"/>
    <property type="molecule type" value="Genomic_DNA"/>
</dbReference>
<comment type="caution">
    <text evidence="1">The sequence shown here is derived from an EMBL/GenBank/DDBJ whole genome shotgun (WGS) entry which is preliminary data.</text>
</comment>
<organism evidence="1 2">
    <name type="scientific">Frigoribacterium faeni</name>
    <dbReference type="NCBI Taxonomy" id="145483"/>
    <lineage>
        <taxon>Bacteria</taxon>
        <taxon>Bacillati</taxon>
        <taxon>Actinomycetota</taxon>
        <taxon>Actinomycetes</taxon>
        <taxon>Micrococcales</taxon>
        <taxon>Microbacteriaceae</taxon>
        <taxon>Frigoribacterium</taxon>
    </lineage>
</organism>
<gene>
    <name evidence="1" type="ORF">FFA01_29130</name>
</gene>
<evidence type="ECO:0000313" key="1">
    <source>
        <dbReference type="EMBL" id="GEK84604.1"/>
    </source>
</evidence>
<protein>
    <recommendedName>
        <fullName evidence="3">DUF2218 domain-containing protein</fullName>
    </recommendedName>
</protein>
<name>A0ABQ0USZ7_9MICO</name>
<evidence type="ECO:0000313" key="2">
    <source>
        <dbReference type="Proteomes" id="UP000321154"/>
    </source>
</evidence>
<dbReference type="Proteomes" id="UP000321154">
    <property type="component" value="Unassembled WGS sequence"/>
</dbReference>
<keyword evidence="2" id="KW-1185">Reference proteome</keyword>
<proteinExistence type="predicted"/>
<reference evidence="1 2" key="1">
    <citation type="submission" date="2019-07" db="EMBL/GenBank/DDBJ databases">
        <title>Whole genome shotgun sequence of Frigoribacterium faeni NBRC 103066.</title>
        <authorList>
            <person name="Hosoyama A."/>
            <person name="Uohara A."/>
            <person name="Ohji S."/>
            <person name="Ichikawa N."/>
        </authorList>
    </citation>
    <scope>NUCLEOTIDE SEQUENCE [LARGE SCALE GENOMIC DNA]</scope>
    <source>
        <strain evidence="1 2">NBRC 103066</strain>
    </source>
</reference>
<evidence type="ECO:0008006" key="3">
    <source>
        <dbReference type="Google" id="ProtNLM"/>
    </source>
</evidence>
<accession>A0ABQ0USZ7</accession>
<sequence length="96" mass="10791">MKPTAGIHSVRLLERSLRRHYESIPVAAHQYLVRFCDGPVLVTDDLGSLRVDVVVSDERSARHFQESFHSELDVRAIATTLDVSWSRGTAVPPPLR</sequence>